<feature type="binding site" evidence="9">
    <location>
        <position position="221"/>
    </location>
    <ligand>
        <name>Zn(2+)</name>
        <dbReference type="ChEBI" id="CHEBI:29105"/>
    </ligand>
</feature>
<feature type="binding site" evidence="9">
    <location>
        <position position="30"/>
    </location>
    <ligand>
        <name>Zn(2+)</name>
        <dbReference type="ChEBI" id="CHEBI:29105"/>
    </ligand>
</feature>
<dbReference type="EMBL" id="MGGR01000002">
    <property type="protein sequence ID" value="OGM34893.1"/>
    <property type="molecule type" value="Genomic_DNA"/>
</dbReference>
<dbReference type="InterPro" id="IPR014729">
    <property type="entry name" value="Rossmann-like_a/b/a_fold"/>
</dbReference>
<dbReference type="NCBIfam" id="TIGR00435">
    <property type="entry name" value="cysS"/>
    <property type="match status" value="1"/>
</dbReference>
<name>A0A1F7Z5J1_9BACT</name>
<dbReference type="EC" id="6.1.1.16" evidence="9"/>
<dbReference type="CDD" id="cd00672">
    <property type="entry name" value="CysRS_core"/>
    <property type="match status" value="1"/>
</dbReference>
<evidence type="ECO:0000313" key="12">
    <source>
        <dbReference type="Proteomes" id="UP000177169"/>
    </source>
</evidence>
<dbReference type="InterPro" id="IPR015803">
    <property type="entry name" value="Cys-tRNA-ligase"/>
</dbReference>
<dbReference type="AlphaFoldDB" id="A0A1F7Z5J1"/>
<keyword evidence="6 9" id="KW-0067">ATP-binding</keyword>
<dbReference type="PANTHER" id="PTHR10890">
    <property type="entry name" value="CYSTEINYL-TRNA SYNTHETASE"/>
    <property type="match status" value="1"/>
</dbReference>
<feature type="binding site" evidence="9">
    <location>
        <position position="250"/>
    </location>
    <ligand>
        <name>Zn(2+)</name>
        <dbReference type="ChEBI" id="CHEBI:29105"/>
    </ligand>
</feature>
<dbReference type="GO" id="GO:0008270">
    <property type="term" value="F:zinc ion binding"/>
    <property type="evidence" value="ECO:0007669"/>
    <property type="project" value="UniProtKB-UniRule"/>
</dbReference>
<dbReference type="Gene3D" id="3.40.50.620">
    <property type="entry name" value="HUPs"/>
    <property type="match status" value="1"/>
</dbReference>
<organism evidence="11 12">
    <name type="scientific">Candidatus Woesebacteria bacterium RIFCSPHIGHO2_02_FULL_39_13</name>
    <dbReference type="NCBI Taxonomy" id="1802505"/>
    <lineage>
        <taxon>Bacteria</taxon>
        <taxon>Candidatus Woeseibacteriota</taxon>
    </lineage>
</organism>
<evidence type="ECO:0000259" key="10">
    <source>
        <dbReference type="Pfam" id="PF01406"/>
    </source>
</evidence>
<dbReference type="InterPro" id="IPR032678">
    <property type="entry name" value="tRNA-synt_1_cat_dom"/>
</dbReference>
<dbReference type="GO" id="GO:0005524">
    <property type="term" value="F:ATP binding"/>
    <property type="evidence" value="ECO:0007669"/>
    <property type="project" value="UniProtKB-UniRule"/>
</dbReference>
<proteinExistence type="inferred from homology"/>
<dbReference type="HAMAP" id="MF_00041">
    <property type="entry name" value="Cys_tRNA_synth"/>
    <property type="match status" value="1"/>
</dbReference>
<keyword evidence="7 9" id="KW-0648">Protein biosynthesis</keyword>
<dbReference type="InterPro" id="IPR009080">
    <property type="entry name" value="tRNAsynth_Ia_anticodon-bd"/>
</dbReference>
<dbReference type="GO" id="GO:0004817">
    <property type="term" value="F:cysteine-tRNA ligase activity"/>
    <property type="evidence" value="ECO:0007669"/>
    <property type="project" value="UniProtKB-UniRule"/>
</dbReference>
<dbReference type="SUPFAM" id="SSF52374">
    <property type="entry name" value="Nucleotidylyl transferase"/>
    <property type="match status" value="1"/>
</dbReference>
<comment type="caution">
    <text evidence="11">The sequence shown here is derived from an EMBL/GenBank/DDBJ whole genome shotgun (WGS) entry which is preliminary data.</text>
</comment>
<dbReference type="PANTHER" id="PTHR10890:SF3">
    <property type="entry name" value="CYSTEINE--TRNA LIGASE, CYTOPLASMIC"/>
    <property type="match status" value="1"/>
</dbReference>
<dbReference type="Gene3D" id="1.20.120.1910">
    <property type="entry name" value="Cysteine-tRNA ligase, C-terminal anti-codon recognition domain"/>
    <property type="match status" value="1"/>
</dbReference>
<dbReference type="GO" id="GO:0005829">
    <property type="term" value="C:cytosol"/>
    <property type="evidence" value="ECO:0007669"/>
    <property type="project" value="TreeGrafter"/>
</dbReference>
<comment type="subunit">
    <text evidence="1 9">Monomer.</text>
</comment>
<comment type="catalytic activity">
    <reaction evidence="9">
        <text>tRNA(Cys) + L-cysteine + ATP = L-cysteinyl-tRNA(Cys) + AMP + diphosphate</text>
        <dbReference type="Rhea" id="RHEA:17773"/>
        <dbReference type="Rhea" id="RHEA-COMP:9661"/>
        <dbReference type="Rhea" id="RHEA-COMP:9679"/>
        <dbReference type="ChEBI" id="CHEBI:30616"/>
        <dbReference type="ChEBI" id="CHEBI:33019"/>
        <dbReference type="ChEBI" id="CHEBI:35235"/>
        <dbReference type="ChEBI" id="CHEBI:78442"/>
        <dbReference type="ChEBI" id="CHEBI:78517"/>
        <dbReference type="ChEBI" id="CHEBI:456215"/>
        <dbReference type="EC" id="6.1.1.16"/>
    </reaction>
</comment>
<dbReference type="InterPro" id="IPR024909">
    <property type="entry name" value="Cys-tRNA/MSH_ligase"/>
</dbReference>
<evidence type="ECO:0000256" key="6">
    <source>
        <dbReference type="ARBA" id="ARBA00022840"/>
    </source>
</evidence>
<comment type="cofactor">
    <cofactor evidence="9">
        <name>Zn(2+)</name>
        <dbReference type="ChEBI" id="CHEBI:29105"/>
    </cofactor>
    <text evidence="9">Binds 1 zinc ion per subunit.</text>
</comment>
<sequence length="469" mass="53588">MQDIYLTNSLTRKREKFSPIKDGETGVYSCGPTVYWNQHIGHMYAYVQWDVLVRFLKYAGYKVKWVMNITDVGHMTSDEDTGEDKMERGAEREGVSVWEIADKYIKQFVESMDLLNIQKPDVLCRATEHIAEQINLIEKIEKAGFTYKTKMGIVFDTSKFPGYTDFGRLKLEKQKAGSDVEFDADKKQPWDFLLWVTGNTKHIMQWDSPWGKGYPGWHIECTAMSTKYLGNNFDIHTGGVEHISVHHTNEVAQGYAAFGKQTANYWLHNSWLLGKEGEKMSKSLGNYVTAQELVEKGYDPLAMRYLILTSHYKKGLNFSFEALDSAQSALNNLRELVLAAKTQSTRVALSSEKQKKVEEFILRFFKSLADDLNVPKALATLWEAVKSNIPSEDKYDLVLSFDAVLGLKLAEVKNVEIKIPVDVADLLSERAKLRKEGNFEEADRLRKEIELKGFKIVDTPEGQRVSLEK</sequence>
<evidence type="ECO:0000256" key="2">
    <source>
        <dbReference type="ARBA" id="ARBA00022598"/>
    </source>
</evidence>
<evidence type="ECO:0000256" key="9">
    <source>
        <dbReference type="HAMAP-Rule" id="MF_00041"/>
    </source>
</evidence>
<feature type="short sequence motif" description="'HIGH' region" evidence="9">
    <location>
        <begin position="32"/>
        <end position="42"/>
    </location>
</feature>
<comment type="similarity">
    <text evidence="9">Belongs to the class-I aminoacyl-tRNA synthetase family.</text>
</comment>
<feature type="domain" description="tRNA synthetases class I catalytic" evidence="10">
    <location>
        <begin position="17"/>
        <end position="327"/>
    </location>
</feature>
<evidence type="ECO:0000256" key="3">
    <source>
        <dbReference type="ARBA" id="ARBA00022723"/>
    </source>
</evidence>
<keyword evidence="4 9" id="KW-0547">Nucleotide-binding</keyword>
<evidence type="ECO:0000256" key="5">
    <source>
        <dbReference type="ARBA" id="ARBA00022833"/>
    </source>
</evidence>
<dbReference type="STRING" id="1802505.A3D01_00250"/>
<comment type="subcellular location">
    <subcellularLocation>
        <location evidence="9">Cytoplasm</location>
    </subcellularLocation>
</comment>
<feature type="binding site" evidence="9">
    <location>
        <position position="246"/>
    </location>
    <ligand>
        <name>Zn(2+)</name>
        <dbReference type="ChEBI" id="CHEBI:29105"/>
    </ligand>
</feature>
<evidence type="ECO:0000256" key="1">
    <source>
        <dbReference type="ARBA" id="ARBA00011245"/>
    </source>
</evidence>
<dbReference type="GO" id="GO:0006423">
    <property type="term" value="P:cysteinyl-tRNA aminoacylation"/>
    <property type="evidence" value="ECO:0007669"/>
    <property type="project" value="UniProtKB-UniRule"/>
</dbReference>
<dbReference type="PRINTS" id="PR00983">
    <property type="entry name" value="TRNASYNTHCYS"/>
</dbReference>
<reference evidence="11 12" key="1">
    <citation type="journal article" date="2016" name="Nat. Commun.">
        <title>Thousands of microbial genomes shed light on interconnected biogeochemical processes in an aquifer system.</title>
        <authorList>
            <person name="Anantharaman K."/>
            <person name="Brown C.T."/>
            <person name="Hug L.A."/>
            <person name="Sharon I."/>
            <person name="Castelle C.J."/>
            <person name="Probst A.J."/>
            <person name="Thomas B.C."/>
            <person name="Singh A."/>
            <person name="Wilkins M.J."/>
            <person name="Karaoz U."/>
            <person name="Brodie E.L."/>
            <person name="Williams K.H."/>
            <person name="Hubbard S.S."/>
            <person name="Banfield J.F."/>
        </authorList>
    </citation>
    <scope>NUCLEOTIDE SEQUENCE [LARGE SCALE GENOMIC DNA]</scope>
</reference>
<evidence type="ECO:0000256" key="8">
    <source>
        <dbReference type="ARBA" id="ARBA00023146"/>
    </source>
</evidence>
<keyword evidence="5 9" id="KW-0862">Zinc</keyword>
<feature type="binding site" evidence="9">
    <location>
        <position position="282"/>
    </location>
    <ligand>
        <name>ATP</name>
        <dbReference type="ChEBI" id="CHEBI:30616"/>
    </ligand>
</feature>
<accession>A0A1F7Z5J1</accession>
<dbReference type="Proteomes" id="UP000177169">
    <property type="component" value="Unassembled WGS sequence"/>
</dbReference>
<keyword evidence="9" id="KW-0963">Cytoplasm</keyword>
<keyword evidence="2 9" id="KW-0436">Ligase</keyword>
<evidence type="ECO:0000256" key="7">
    <source>
        <dbReference type="ARBA" id="ARBA00022917"/>
    </source>
</evidence>
<evidence type="ECO:0000313" key="11">
    <source>
        <dbReference type="EMBL" id="OGM34893.1"/>
    </source>
</evidence>
<dbReference type="SUPFAM" id="SSF47323">
    <property type="entry name" value="Anticodon-binding domain of a subclass of class I aminoacyl-tRNA synthetases"/>
    <property type="match status" value="1"/>
</dbReference>
<feature type="short sequence motif" description="'KMSKS' region" evidence="9">
    <location>
        <begin position="279"/>
        <end position="283"/>
    </location>
</feature>
<gene>
    <name evidence="9" type="primary">cysS</name>
    <name evidence="11" type="ORF">A3D01_00250</name>
</gene>
<evidence type="ECO:0000256" key="4">
    <source>
        <dbReference type="ARBA" id="ARBA00022741"/>
    </source>
</evidence>
<keyword evidence="3 9" id="KW-0479">Metal-binding</keyword>
<dbReference type="Pfam" id="PF01406">
    <property type="entry name" value="tRNA-synt_1e"/>
    <property type="match status" value="1"/>
</dbReference>
<keyword evidence="8 9" id="KW-0030">Aminoacyl-tRNA synthetase</keyword>
<protein>
    <recommendedName>
        <fullName evidence="9">Cysteine--tRNA ligase</fullName>
        <ecNumber evidence="9">6.1.1.16</ecNumber>
    </recommendedName>
    <alternativeName>
        <fullName evidence="9">Cysteinyl-tRNA synthetase</fullName>
        <shortName evidence="9">CysRS</shortName>
    </alternativeName>
</protein>